<dbReference type="OrthoDB" id="5355033at2"/>
<protein>
    <submittedName>
        <fullName evidence="2">Acetyltransferase, GNAT family</fullName>
    </submittedName>
</protein>
<dbReference type="eggNOG" id="COG1247">
    <property type="taxonomic scope" value="Bacteria"/>
</dbReference>
<dbReference type="Proteomes" id="UP000009175">
    <property type="component" value="Chromosome"/>
</dbReference>
<dbReference type="Gene3D" id="3.40.630.30">
    <property type="match status" value="2"/>
</dbReference>
<dbReference type="SMR" id="A1S869"/>
<dbReference type="eggNOG" id="COG1246">
    <property type="taxonomic scope" value="Bacteria"/>
</dbReference>
<dbReference type="PANTHER" id="PTHR43451:SF1">
    <property type="entry name" value="ACETYLTRANSFERASE"/>
    <property type="match status" value="1"/>
</dbReference>
<dbReference type="PANTHER" id="PTHR43451">
    <property type="entry name" value="ACETYLTRANSFERASE (GNAT) FAMILY PROTEIN"/>
    <property type="match status" value="1"/>
</dbReference>
<dbReference type="GO" id="GO:0016747">
    <property type="term" value="F:acyltransferase activity, transferring groups other than amino-acyl groups"/>
    <property type="evidence" value="ECO:0007669"/>
    <property type="project" value="InterPro"/>
</dbReference>
<dbReference type="EMBL" id="CP000507">
    <property type="protein sequence ID" value="ABM00576.1"/>
    <property type="molecule type" value="Genomic_DNA"/>
</dbReference>
<feature type="domain" description="N-acetyltransferase" evidence="1">
    <location>
        <begin position="159"/>
        <end position="315"/>
    </location>
</feature>
<feature type="domain" description="N-acetyltransferase" evidence="1">
    <location>
        <begin position="1"/>
        <end position="158"/>
    </location>
</feature>
<dbReference type="CDD" id="cd04301">
    <property type="entry name" value="NAT_SF"/>
    <property type="match status" value="2"/>
</dbReference>
<dbReference type="SUPFAM" id="SSF55729">
    <property type="entry name" value="Acyl-CoA N-acyltransferases (Nat)"/>
    <property type="match status" value="2"/>
</dbReference>
<reference evidence="2 3" key="1">
    <citation type="submission" date="2006-12" db="EMBL/GenBank/DDBJ databases">
        <title>Complete sequence of Shewanella amazonensis SB2B.</title>
        <authorList>
            <consortium name="US DOE Joint Genome Institute"/>
            <person name="Copeland A."/>
            <person name="Lucas S."/>
            <person name="Lapidus A."/>
            <person name="Barry K."/>
            <person name="Detter J.C."/>
            <person name="Glavina del Rio T."/>
            <person name="Hammon N."/>
            <person name="Israni S."/>
            <person name="Dalin E."/>
            <person name="Tice H."/>
            <person name="Pitluck S."/>
            <person name="Munk A.C."/>
            <person name="Brettin T."/>
            <person name="Bruce D."/>
            <person name="Han C."/>
            <person name="Tapia R."/>
            <person name="Gilna P."/>
            <person name="Schmutz J."/>
            <person name="Larimer F."/>
            <person name="Land M."/>
            <person name="Hauser L."/>
            <person name="Kyrpides N."/>
            <person name="Mikhailova N."/>
            <person name="Fredrickson J."/>
            <person name="Richardson P."/>
        </authorList>
    </citation>
    <scope>NUCLEOTIDE SEQUENCE [LARGE SCALE GENOMIC DNA]</scope>
    <source>
        <strain evidence="3">ATCC BAA-1098 / SB2B</strain>
    </source>
</reference>
<evidence type="ECO:0000313" key="3">
    <source>
        <dbReference type="Proteomes" id="UP000009175"/>
    </source>
</evidence>
<organism evidence="2 3">
    <name type="scientific">Shewanella amazonensis (strain ATCC BAA-1098 / SB2B)</name>
    <dbReference type="NCBI Taxonomy" id="326297"/>
    <lineage>
        <taxon>Bacteria</taxon>
        <taxon>Pseudomonadati</taxon>
        <taxon>Pseudomonadota</taxon>
        <taxon>Gammaproteobacteria</taxon>
        <taxon>Alteromonadales</taxon>
        <taxon>Shewanellaceae</taxon>
        <taxon>Shewanella</taxon>
    </lineage>
</organism>
<evidence type="ECO:0000313" key="2">
    <source>
        <dbReference type="EMBL" id="ABM00576.1"/>
    </source>
</evidence>
<dbReference type="RefSeq" id="WP_011760483.1">
    <property type="nucleotide sequence ID" value="NC_008700.1"/>
</dbReference>
<dbReference type="AlphaFoldDB" id="A1S869"/>
<sequence length="320" mass="35629">MQIVPLHSSHYPHIASVFHQAVRAAAGKGYTQAQCEAWSRGVRDRRYWRSRLGRSLVLVALNVDEVVGFIDCELEHPDKGYIGHLYVAPTHQGRGIGGKLLDALIRQAPALGIGSLTTDASLHSEPLFAAKGFSNVGRYFQQKSGQVLPGFAMTLPLPFYIDRMQGSDLASIARLFHEAVQGASEYYSEAERHAWSAALRDEATWQGKLAPSKVWVARKDSGIMGFINLLPKSIGEAEIDCLFTSPVLTRCGVATSLYWVLEQQARRDGVRRLSVEASYFARPFFQSRGFTELSRNEHPRHGQILVNFSMEKWLSRPEGG</sequence>
<dbReference type="InterPro" id="IPR016181">
    <property type="entry name" value="Acyl_CoA_acyltransferase"/>
</dbReference>
<name>A1S869_SHEAM</name>
<dbReference type="InterPro" id="IPR000182">
    <property type="entry name" value="GNAT_dom"/>
</dbReference>
<proteinExistence type="predicted"/>
<dbReference type="Pfam" id="PF13673">
    <property type="entry name" value="Acetyltransf_10"/>
    <property type="match status" value="2"/>
</dbReference>
<dbReference type="InterPro" id="IPR052564">
    <property type="entry name" value="N-acetyltrans/Recomb-assoc"/>
</dbReference>
<evidence type="ECO:0000259" key="1">
    <source>
        <dbReference type="PROSITE" id="PS51186"/>
    </source>
</evidence>
<dbReference type="PROSITE" id="PS51186">
    <property type="entry name" value="GNAT"/>
    <property type="match status" value="2"/>
</dbReference>
<accession>A1S869</accession>
<gene>
    <name evidence="2" type="ordered locus">Sama_2371</name>
</gene>
<keyword evidence="2" id="KW-0808">Transferase</keyword>
<keyword evidence="3" id="KW-1185">Reference proteome</keyword>
<dbReference type="HOGENOM" id="CLU_868490_0_0_6"/>
<dbReference type="KEGG" id="saz:Sama_2371"/>